<dbReference type="EMBL" id="AE000513">
    <property type="protein sequence ID" value="AAF11609.1"/>
    <property type="molecule type" value="Genomic_DNA"/>
</dbReference>
<dbReference type="DNASU" id="1799041"/>
<feature type="domain" description="Prepilin type IV endopeptidase peptidase" evidence="8">
    <location>
        <begin position="238"/>
        <end position="347"/>
    </location>
</feature>
<feature type="domain" description="Prepilin peptidase A24 N-terminal" evidence="9">
    <location>
        <begin position="13"/>
        <end position="96"/>
    </location>
</feature>
<dbReference type="RefSeq" id="WP_010888696.1">
    <property type="nucleotide sequence ID" value="NC_001263.1"/>
</dbReference>
<dbReference type="GeneID" id="69518307"/>
<dbReference type="GO" id="GO:0006465">
    <property type="term" value="P:signal peptide processing"/>
    <property type="evidence" value="ECO:0000318"/>
    <property type="project" value="GO_Central"/>
</dbReference>
<evidence type="ECO:0000256" key="5">
    <source>
        <dbReference type="ARBA" id="ARBA00022989"/>
    </source>
</evidence>
<evidence type="ECO:0000259" key="9">
    <source>
        <dbReference type="Pfam" id="PF06750"/>
    </source>
</evidence>
<dbReference type="AlphaFoldDB" id="Q9RSQ9"/>
<proteinExistence type="inferred from homology"/>
<dbReference type="PIR" id="A75321">
    <property type="entry name" value="A75321"/>
</dbReference>
<dbReference type="GO" id="GO:0004190">
    <property type="term" value="F:aspartic-type endopeptidase activity"/>
    <property type="evidence" value="ECO:0000318"/>
    <property type="project" value="GO_Central"/>
</dbReference>
<dbReference type="STRING" id="243230.DR_2065"/>
<evidence type="ECO:0000259" key="8">
    <source>
        <dbReference type="Pfam" id="PF01478"/>
    </source>
</evidence>
<comment type="subcellular location">
    <subcellularLocation>
        <location evidence="1">Cell membrane</location>
        <topology evidence="1">Multi-pass membrane protein</topology>
    </subcellularLocation>
</comment>
<dbReference type="InterPro" id="IPR010627">
    <property type="entry name" value="Prepilin_pept_A24_N"/>
</dbReference>
<feature type="transmembrane region" description="Helical" evidence="7">
    <location>
        <begin position="165"/>
        <end position="187"/>
    </location>
</feature>
<keyword evidence="11" id="KW-1185">Reference proteome</keyword>
<accession>Q9RSQ9</accession>
<keyword evidence="6 7" id="KW-0472">Membrane</keyword>
<dbReference type="GO" id="GO:0005886">
    <property type="term" value="C:plasma membrane"/>
    <property type="evidence" value="ECO:0000318"/>
    <property type="project" value="GO_Central"/>
</dbReference>
<protein>
    <submittedName>
        <fullName evidence="10">Prepilin peptidase, type IV</fullName>
    </submittedName>
</protein>
<dbReference type="EnsemblBacteria" id="AAF11609">
    <property type="protein sequence ID" value="AAF11609"/>
    <property type="gene ID" value="DR_2065"/>
</dbReference>
<gene>
    <name evidence="10" type="ordered locus">DR_2065</name>
</gene>
<feature type="transmembrane region" description="Helical" evidence="7">
    <location>
        <begin position="78"/>
        <end position="97"/>
    </location>
</feature>
<dbReference type="OrthoDB" id="9789291at2"/>
<dbReference type="PATRIC" id="fig|243230.17.peg.2290"/>
<feature type="transmembrane region" description="Helical" evidence="7">
    <location>
        <begin position="207"/>
        <end position="234"/>
    </location>
</feature>
<dbReference type="Pfam" id="PF01478">
    <property type="entry name" value="Peptidase_A24"/>
    <property type="match status" value="2"/>
</dbReference>
<feature type="transmembrane region" description="Helical" evidence="7">
    <location>
        <begin position="6"/>
        <end position="27"/>
    </location>
</feature>
<evidence type="ECO:0000313" key="10">
    <source>
        <dbReference type="EMBL" id="AAF11609.1"/>
    </source>
</evidence>
<dbReference type="PANTHER" id="PTHR30487">
    <property type="entry name" value="TYPE 4 PREPILIN-LIKE PROTEINS LEADER PEPTIDE-PROCESSING ENZYME"/>
    <property type="match status" value="1"/>
</dbReference>
<comment type="similarity">
    <text evidence="2">Belongs to the peptidase A24 family.</text>
</comment>
<reference evidence="10 11" key="1">
    <citation type="journal article" date="1999" name="Science">
        <title>Genome sequence of the radioresistant bacterium Deinococcus radiodurans R1.</title>
        <authorList>
            <person name="White O."/>
            <person name="Eisen J.A."/>
            <person name="Heidelberg J.F."/>
            <person name="Hickey E.K."/>
            <person name="Peterson J.D."/>
            <person name="Dodson R.J."/>
            <person name="Haft D.H."/>
            <person name="Gwinn M.L."/>
            <person name="Nelson W.C."/>
            <person name="Richardson D.L."/>
            <person name="Moffat K.S."/>
            <person name="Qin H."/>
            <person name="Jiang L."/>
            <person name="Pamphile W."/>
            <person name="Crosby M."/>
            <person name="Shen M."/>
            <person name="Vamathevan J.J."/>
            <person name="Lam P."/>
            <person name="McDonald L."/>
            <person name="Utterback T."/>
            <person name="Zalewski C."/>
            <person name="Makarova K.S."/>
            <person name="Aravind L."/>
            <person name="Daly M.J."/>
            <person name="Minton K.W."/>
            <person name="Fleischmann R.D."/>
            <person name="Ketchum K.A."/>
            <person name="Nelson K.E."/>
            <person name="Salzberg S."/>
            <person name="Smith H.O."/>
            <person name="Venter J.C."/>
            <person name="Fraser C.M."/>
        </authorList>
    </citation>
    <scope>NUCLEOTIDE SEQUENCE [LARGE SCALE GENOMIC DNA]</scope>
    <source>
        <strain evidence="11">ATCC 13939 / DSM 20539 / JCM 16871 / LMG 4051 / NBRC 15346 / NCIMB 9279 / R1 / VKM B-1422</strain>
    </source>
</reference>
<feature type="transmembrane region" description="Helical" evidence="7">
    <location>
        <begin position="272"/>
        <end position="290"/>
    </location>
</feature>
<dbReference type="KEGG" id="dra:DR_2065"/>
<dbReference type="PANTHER" id="PTHR30487:SF0">
    <property type="entry name" value="PREPILIN LEADER PEPTIDASE_N-METHYLTRANSFERASE-RELATED"/>
    <property type="match status" value="1"/>
</dbReference>
<organism evidence="10 11">
    <name type="scientific">Deinococcus radiodurans (strain ATCC 13939 / DSM 20539 / JCM 16871 / CCUG 27074 / LMG 4051 / NBRC 15346 / NCIMB 9279 / VKM B-1422 / R1)</name>
    <dbReference type="NCBI Taxonomy" id="243230"/>
    <lineage>
        <taxon>Bacteria</taxon>
        <taxon>Thermotogati</taxon>
        <taxon>Deinococcota</taxon>
        <taxon>Deinococci</taxon>
        <taxon>Deinococcales</taxon>
        <taxon>Deinococcaceae</taxon>
        <taxon>Deinococcus</taxon>
    </lineage>
</organism>
<feature type="transmembrane region" description="Helical" evidence="7">
    <location>
        <begin position="363"/>
        <end position="382"/>
    </location>
</feature>
<feature type="transmembrane region" description="Helical" evidence="7">
    <location>
        <begin position="103"/>
        <end position="121"/>
    </location>
</feature>
<evidence type="ECO:0000256" key="2">
    <source>
        <dbReference type="ARBA" id="ARBA00005801"/>
    </source>
</evidence>
<evidence type="ECO:0000256" key="7">
    <source>
        <dbReference type="SAM" id="Phobius"/>
    </source>
</evidence>
<feature type="transmembrane region" description="Helical" evidence="7">
    <location>
        <begin position="133"/>
        <end position="153"/>
    </location>
</feature>
<evidence type="ECO:0000256" key="1">
    <source>
        <dbReference type="ARBA" id="ARBA00004651"/>
    </source>
</evidence>
<evidence type="ECO:0000256" key="6">
    <source>
        <dbReference type="ARBA" id="ARBA00023136"/>
    </source>
</evidence>
<keyword evidence="5 7" id="KW-1133">Transmembrane helix</keyword>
<dbReference type="eggNOG" id="COG1989">
    <property type="taxonomic scope" value="Bacteria"/>
</dbReference>
<sequence>MNVDTLIVLFAGLLGLLVGSFSNVLIWRLPRGENIAFPPSHCPKCDHPLKPTDLVPVFSWLALGGRCRYCRAPINPRYPVVELLTGVAYAVIAATFPLSTYEAGTLGLMVLFTILLVGSAIDLDTMTLPDELTLPGTLLGVLFGLAGAGLYAQEGQLGLPNVAQAVEGALMGAGVIVLISVYGSWVLRRFRERQWPEAPIGYQQISLGLLAGAWLGPWWGLGVALLSAAVNVAAKKAVRIPELLTLGGFLVSLALSSAGTGPGLLDMLRGGLMAAGAVSLVCGVYWWIYWRRNKQAEDDGTDDEQSDPVAMGFGDVKLAAVIGAFLGWERLLLAVVVAIFAGAVLGLVQLALKQENRVKFGPYLALGAVVALLWGGPLLDWYRGLLGM</sequence>
<dbReference type="Proteomes" id="UP000002524">
    <property type="component" value="Chromosome 1"/>
</dbReference>
<feature type="domain" description="Prepilin type IV endopeptidase peptidase" evidence="8">
    <location>
        <begin position="109"/>
        <end position="230"/>
    </location>
</feature>
<evidence type="ECO:0000256" key="3">
    <source>
        <dbReference type="ARBA" id="ARBA00022475"/>
    </source>
</evidence>
<keyword evidence="4 7" id="KW-0812">Transmembrane</keyword>
<dbReference type="InParanoid" id="Q9RSQ9"/>
<feature type="transmembrane region" description="Helical" evidence="7">
    <location>
        <begin position="246"/>
        <end position="265"/>
    </location>
</feature>
<dbReference type="HOGENOM" id="CLU_057101_0_1_0"/>
<dbReference type="Gene3D" id="1.20.120.1220">
    <property type="match status" value="1"/>
</dbReference>
<dbReference type="InterPro" id="IPR050882">
    <property type="entry name" value="Prepilin_peptidase/N-MTase"/>
</dbReference>
<keyword evidence="3" id="KW-1003">Cell membrane</keyword>
<dbReference type="Pfam" id="PF06750">
    <property type="entry name" value="A24_N_bact"/>
    <property type="match status" value="1"/>
</dbReference>
<evidence type="ECO:0000256" key="4">
    <source>
        <dbReference type="ARBA" id="ARBA00022692"/>
    </source>
</evidence>
<dbReference type="PaxDb" id="243230-DR_2065"/>
<name>Q9RSQ9_DEIRA</name>
<feature type="transmembrane region" description="Helical" evidence="7">
    <location>
        <begin position="331"/>
        <end position="351"/>
    </location>
</feature>
<dbReference type="InterPro" id="IPR000045">
    <property type="entry name" value="Prepilin_IV_endopep_pep"/>
</dbReference>
<evidence type="ECO:0000313" key="11">
    <source>
        <dbReference type="Proteomes" id="UP000002524"/>
    </source>
</evidence>